<organism evidence="1 2">
    <name type="scientific">Pantoea vagans</name>
    <dbReference type="NCBI Taxonomy" id="470934"/>
    <lineage>
        <taxon>Bacteria</taxon>
        <taxon>Pseudomonadati</taxon>
        <taxon>Pseudomonadota</taxon>
        <taxon>Gammaproteobacteria</taxon>
        <taxon>Enterobacterales</taxon>
        <taxon>Erwiniaceae</taxon>
        <taxon>Pantoea</taxon>
    </lineage>
</organism>
<dbReference type="AlphaFoldDB" id="A0AAN1NTA5"/>
<evidence type="ECO:0000313" key="1">
    <source>
        <dbReference type="EMBL" id="AVV38792.1"/>
    </source>
</evidence>
<accession>A0AAN1NTA5</accession>
<name>A0AAN1NTA5_9GAMM</name>
<sequence length="361" mass="41903">MLFTYTYVPHQMERMQRFVNFIFYQVWCRSRKAGEYDLALFDANPPLKEIMTSFAYGDTEAGDRFSSQVQAIYKSFSELSREQIAQFKRWYQGNNNLEKVCANTPNTQLARYADIAVNHKKLSDQLGTFFKGLYSQSLLDLASLRAKIGDIDDHYKNFVQINKVGKCPFCGISDLLGEYHTKREAYDHYLPKALYPFNSINFRNLVPTCHYCNSSYKTSKNPVYMPQDPAGAVRRRAVFYPYKSVTHSIELQVTLQTSDIENLEPNDIALQFGPDTVAEEIDTWKEIYGIEERYKAKFCGGNGGKYWLVQVLDEWRMDGRNPSDFLTTLERQTRNRPYADCNFLRKPFLDACEARGLLQDL</sequence>
<gene>
    <name evidence="1" type="ORF">C9381_17015</name>
</gene>
<evidence type="ECO:0008006" key="3">
    <source>
        <dbReference type="Google" id="ProtNLM"/>
    </source>
</evidence>
<evidence type="ECO:0000313" key="2">
    <source>
        <dbReference type="Proteomes" id="UP000241538"/>
    </source>
</evidence>
<dbReference type="EMBL" id="CP028349">
    <property type="protein sequence ID" value="AVV38792.1"/>
    <property type="molecule type" value="Genomic_DNA"/>
</dbReference>
<dbReference type="Proteomes" id="UP000241538">
    <property type="component" value="Chromosome"/>
</dbReference>
<protein>
    <recommendedName>
        <fullName evidence="3">HNH nuclease domain-containing protein</fullName>
    </recommendedName>
</protein>
<reference evidence="1 2" key="1">
    <citation type="journal article" date="2018" name="Int J Genomics">
        <title>Comparative Genomics Analysis of Plasmid pPV989-94 from a Clinical Isolate of Pantoea vagans PV989.</title>
        <authorList>
            <person name="Xu L."/>
            <person name="Yin M."/>
            <person name="Zhu T."/>
            <person name="Lu J."/>
            <person name="Bao Q."/>
        </authorList>
    </citation>
    <scope>NUCLEOTIDE SEQUENCE [LARGE SCALE GENOMIC DNA]</scope>
    <source>
        <strain evidence="1 2">PV989</strain>
    </source>
</reference>
<dbReference type="Gene3D" id="1.10.30.50">
    <property type="match status" value="1"/>
</dbReference>
<dbReference type="RefSeq" id="WP_107320037.1">
    <property type="nucleotide sequence ID" value="NZ_CP028349.1"/>
</dbReference>
<proteinExistence type="predicted"/>